<gene>
    <name evidence="16" type="ORF">SmJEL517_g03811</name>
</gene>
<reference evidence="16 17" key="1">
    <citation type="journal article" date="2019" name="Sci. Rep.">
        <title>Comparative genomics of chytrid fungi reveal insights into the obligate biotrophic and pathogenic lifestyle of Synchytrium endobioticum.</title>
        <authorList>
            <person name="van de Vossenberg B.T.L.H."/>
            <person name="Warris S."/>
            <person name="Nguyen H.D.T."/>
            <person name="van Gent-Pelzer M.P.E."/>
            <person name="Joly D.L."/>
            <person name="van de Geest H.C."/>
            <person name="Bonants P.J.M."/>
            <person name="Smith D.S."/>
            <person name="Levesque C.A."/>
            <person name="van der Lee T.A.J."/>
        </authorList>
    </citation>
    <scope>NUCLEOTIDE SEQUENCE [LARGE SCALE GENOMIC DNA]</scope>
    <source>
        <strain evidence="16 17">JEL517</strain>
    </source>
</reference>
<keyword evidence="7" id="KW-0812">Transmembrane</keyword>
<evidence type="ECO:0000256" key="6">
    <source>
        <dbReference type="ARBA" id="ARBA00022679"/>
    </source>
</evidence>
<dbReference type="GO" id="GO:0016020">
    <property type="term" value="C:membrane"/>
    <property type="evidence" value="ECO:0007669"/>
    <property type="project" value="UniProtKB-SubCell"/>
</dbReference>
<proteinExistence type="inferred from homology"/>
<evidence type="ECO:0000256" key="13">
    <source>
        <dbReference type="ARBA" id="ARBA00023157"/>
    </source>
</evidence>
<evidence type="ECO:0000256" key="11">
    <source>
        <dbReference type="ARBA" id="ARBA00022989"/>
    </source>
</evidence>
<name>A0A507C173_9FUNG</name>
<evidence type="ECO:0000256" key="3">
    <source>
        <dbReference type="ARBA" id="ARBA00006462"/>
    </source>
</evidence>
<keyword evidence="13" id="KW-1015">Disulfide bond</keyword>
<dbReference type="Proteomes" id="UP000319731">
    <property type="component" value="Unassembled WGS sequence"/>
</dbReference>
<comment type="subcellular location">
    <subcellularLocation>
        <location evidence="1">Membrane</location>
        <topology evidence="1">Single-pass type II membrane protein</topology>
    </subcellularLocation>
</comment>
<dbReference type="Pfam" id="PF02434">
    <property type="entry name" value="Fringe"/>
    <property type="match status" value="1"/>
</dbReference>
<dbReference type="GO" id="GO:0016263">
    <property type="term" value="F:glycoprotein-N-acetylgalactosamine 3-beta-galactosyltransferase activity"/>
    <property type="evidence" value="ECO:0007669"/>
    <property type="project" value="UniProtKB-EC"/>
</dbReference>
<dbReference type="GO" id="GO:0005576">
    <property type="term" value="C:extracellular region"/>
    <property type="evidence" value="ECO:0007669"/>
    <property type="project" value="InterPro"/>
</dbReference>
<dbReference type="InterPro" id="IPR026050">
    <property type="entry name" value="C1GALT1/C1GALT1_chp1"/>
</dbReference>
<dbReference type="STRING" id="1806994.A0A507C173"/>
<keyword evidence="9" id="KW-0547">Nucleotide-binding</keyword>
<dbReference type="InterPro" id="IPR003378">
    <property type="entry name" value="Fringe-like_glycosylTrfase"/>
</dbReference>
<keyword evidence="8" id="KW-0677">Repeat</keyword>
<keyword evidence="17" id="KW-1185">Reference proteome</keyword>
<comment type="caution">
    <text evidence="16">The sequence shown here is derived from an EMBL/GenBank/DDBJ whole genome shotgun (WGS) entry which is preliminary data.</text>
</comment>
<feature type="domain" description="Apple" evidence="15">
    <location>
        <begin position="503"/>
        <end position="566"/>
    </location>
</feature>
<dbReference type="PANTHER" id="PTHR23033:SF47">
    <property type="entry name" value="APPLE DOMAIN-CONTAINING PROTEIN-RELATED"/>
    <property type="match status" value="1"/>
</dbReference>
<evidence type="ECO:0000256" key="9">
    <source>
        <dbReference type="ARBA" id="ARBA00022741"/>
    </source>
</evidence>
<dbReference type="CDD" id="cd01100">
    <property type="entry name" value="APPLE_Factor_XI_like"/>
    <property type="match status" value="1"/>
</dbReference>
<dbReference type="RefSeq" id="XP_031024213.1">
    <property type="nucleotide sequence ID" value="XM_031169739.1"/>
</dbReference>
<dbReference type="EC" id="2.4.1.122" evidence="4"/>
<keyword evidence="12" id="KW-0472">Membrane</keyword>
<feature type="region of interest" description="Disordered" evidence="14">
    <location>
        <begin position="54"/>
        <end position="101"/>
    </location>
</feature>
<dbReference type="GeneID" id="42005036"/>
<dbReference type="OrthoDB" id="414175at2759"/>
<evidence type="ECO:0000256" key="5">
    <source>
        <dbReference type="ARBA" id="ARBA00022676"/>
    </source>
</evidence>
<evidence type="ECO:0000313" key="16">
    <source>
        <dbReference type="EMBL" id="TPX33171.1"/>
    </source>
</evidence>
<evidence type="ECO:0000256" key="4">
    <source>
        <dbReference type="ARBA" id="ARBA00012557"/>
    </source>
</evidence>
<sequence length="584" mass="65708">MAFQIRTNRALTRTSLVVLALLFAYLLISFLSPPTPIDSESSLDIDPIDVLHDRNPDVQIQPGKTDQTFADDTTDSTIDRKPPSTTKRRKQPAYKNVSLPPPGTVDKPWEYPSHYPPLYRFFAVALKSGRDTALIRVPIQMLTFLKRLDKVVIIGEAGGISVGEIPVKDVYTGVYEDAERNLAAKNLSKRWLVDEPVQLALFNQKNTQPVMYGSNYDTLPRSNRIIAWWDATRTYTIDTTKDIFEWCSSILAMMKSTNSSSDSDSLTGSTRHDLIHQQQPCNRTSRLKKRAKADEAVEVNSEAQGWKLDAHKNLPGFRYLYQSYPEALWYFMVDDDTYMFVDNLVRLLLPFDPYEPYYFGAHNLFVGCDGVKTFDEGPPFAHGGSGIVLSRGAMLKLLDVVDSCIIKYRDCWAGDVRTGLCMRDAGVKLQGMPGFNTDPPNSRFGWPSASCSRPHTFHHVTTSQIQRLSHAEEQAIIHNPEPVVTYADIFKEFSSDLTMVPGVEVDTNRPGNDYENFYTETADACEARCKASSKCSAWTWEGEQGKWCWLKDAIPASKTKKGAVSGIIPPKVPSETKYKCEWGT</sequence>
<dbReference type="Gene3D" id="3.50.4.10">
    <property type="entry name" value="Hepatocyte Growth Factor"/>
    <property type="match status" value="1"/>
</dbReference>
<keyword evidence="10" id="KW-0735">Signal-anchor</keyword>
<evidence type="ECO:0000256" key="14">
    <source>
        <dbReference type="SAM" id="MobiDB-lite"/>
    </source>
</evidence>
<dbReference type="PANTHER" id="PTHR23033">
    <property type="entry name" value="BETA1,3-GALACTOSYLTRANSFERASE"/>
    <property type="match status" value="1"/>
</dbReference>
<keyword evidence="11" id="KW-1133">Transmembrane helix</keyword>
<protein>
    <recommendedName>
        <fullName evidence="4">N-acetylgalactosaminide beta-1,3-galactosyltransferase</fullName>
        <ecNumber evidence="4">2.4.1.122</ecNumber>
    </recommendedName>
</protein>
<dbReference type="GO" id="GO:0006508">
    <property type="term" value="P:proteolysis"/>
    <property type="evidence" value="ECO:0007669"/>
    <property type="project" value="InterPro"/>
</dbReference>
<dbReference type="Pfam" id="PF14295">
    <property type="entry name" value="PAN_4"/>
    <property type="match status" value="1"/>
</dbReference>
<evidence type="ECO:0000256" key="2">
    <source>
        <dbReference type="ARBA" id="ARBA00004922"/>
    </source>
</evidence>
<evidence type="ECO:0000256" key="12">
    <source>
        <dbReference type="ARBA" id="ARBA00023136"/>
    </source>
</evidence>
<dbReference type="EMBL" id="QEAO01000022">
    <property type="protein sequence ID" value="TPX33171.1"/>
    <property type="molecule type" value="Genomic_DNA"/>
</dbReference>
<dbReference type="InterPro" id="IPR000177">
    <property type="entry name" value="Apple"/>
</dbReference>
<evidence type="ECO:0000256" key="10">
    <source>
        <dbReference type="ARBA" id="ARBA00022968"/>
    </source>
</evidence>
<evidence type="ECO:0000256" key="1">
    <source>
        <dbReference type="ARBA" id="ARBA00004606"/>
    </source>
</evidence>
<dbReference type="Gene3D" id="3.90.550.50">
    <property type="match status" value="1"/>
</dbReference>
<evidence type="ECO:0000313" key="17">
    <source>
        <dbReference type="Proteomes" id="UP000319731"/>
    </source>
</evidence>
<keyword evidence="6" id="KW-0808">Transferase</keyword>
<organism evidence="16 17">
    <name type="scientific">Synchytrium microbalum</name>
    <dbReference type="NCBI Taxonomy" id="1806994"/>
    <lineage>
        <taxon>Eukaryota</taxon>
        <taxon>Fungi</taxon>
        <taxon>Fungi incertae sedis</taxon>
        <taxon>Chytridiomycota</taxon>
        <taxon>Chytridiomycota incertae sedis</taxon>
        <taxon>Chytridiomycetes</taxon>
        <taxon>Synchytriales</taxon>
        <taxon>Synchytriaceae</taxon>
        <taxon>Synchytrium</taxon>
    </lineage>
</organism>
<accession>A0A507C173</accession>
<evidence type="ECO:0000256" key="7">
    <source>
        <dbReference type="ARBA" id="ARBA00022692"/>
    </source>
</evidence>
<feature type="compositionally biased region" description="Polar residues" evidence="14">
    <location>
        <begin position="62"/>
        <end position="71"/>
    </location>
</feature>
<comment type="pathway">
    <text evidence="2">Protein modification; protein glycosylation.</text>
</comment>
<dbReference type="GO" id="GO:0000166">
    <property type="term" value="F:nucleotide binding"/>
    <property type="evidence" value="ECO:0007669"/>
    <property type="project" value="UniProtKB-KW"/>
</dbReference>
<evidence type="ECO:0000259" key="15">
    <source>
        <dbReference type="SMART" id="SM00223"/>
    </source>
</evidence>
<keyword evidence="5" id="KW-0328">Glycosyltransferase</keyword>
<dbReference type="AlphaFoldDB" id="A0A507C173"/>
<comment type="similarity">
    <text evidence="3">Belongs to the glycosyltransferase 31 family. Beta3-Gal-T subfamily.</text>
</comment>
<evidence type="ECO:0000256" key="8">
    <source>
        <dbReference type="ARBA" id="ARBA00022737"/>
    </source>
</evidence>
<dbReference type="InterPro" id="IPR003609">
    <property type="entry name" value="Pan_app"/>
</dbReference>
<dbReference type="SMART" id="SM00223">
    <property type="entry name" value="APPLE"/>
    <property type="match status" value="1"/>
</dbReference>